<dbReference type="Pfam" id="PF13191">
    <property type="entry name" value="AAA_16"/>
    <property type="match status" value="1"/>
</dbReference>
<reference evidence="5 6" key="2">
    <citation type="journal article" date="2016" name="Genome Announc.">
        <title>Permanent Draft Genome Sequences for Two Variants of Frankia sp. Strain CpI1, the First Frankia Strain Isolated from Root Nodules of Comptonia peregrina.</title>
        <authorList>
            <person name="Oshone R."/>
            <person name="Hurst S.G.IV."/>
            <person name="Abebe-Akele F."/>
            <person name="Simpson S."/>
            <person name="Morris K."/>
            <person name="Thomas W.K."/>
            <person name="Tisa L.S."/>
        </authorList>
    </citation>
    <scope>NUCLEOTIDE SEQUENCE [LARGE SCALE GENOMIC DNA]</scope>
    <source>
        <strain evidence="6">CpI1-S</strain>
    </source>
</reference>
<keyword evidence="3" id="KW-0804">Transcription</keyword>
<evidence type="ECO:0000313" key="5">
    <source>
        <dbReference type="EMBL" id="KJE23093.1"/>
    </source>
</evidence>
<keyword evidence="2" id="KW-0238">DNA-binding</keyword>
<dbReference type="PROSITE" id="PS50043">
    <property type="entry name" value="HTH_LUXR_2"/>
    <property type="match status" value="1"/>
</dbReference>
<evidence type="ECO:0000256" key="1">
    <source>
        <dbReference type="ARBA" id="ARBA00023015"/>
    </source>
</evidence>
<dbReference type="PROSITE" id="PS00622">
    <property type="entry name" value="HTH_LUXR_1"/>
    <property type="match status" value="1"/>
</dbReference>
<dbReference type="PATRIC" id="fig|1502723.3.peg.1620"/>
<accession>A0A0D8BFM4</accession>
<dbReference type="InterPro" id="IPR000792">
    <property type="entry name" value="Tscrpt_reg_LuxR_C"/>
</dbReference>
<dbReference type="GO" id="GO:0006355">
    <property type="term" value="P:regulation of DNA-templated transcription"/>
    <property type="evidence" value="ECO:0007669"/>
    <property type="project" value="InterPro"/>
</dbReference>
<sequence length="905" mass="96095">MRGGWSLTGRAEELGLVDRVMRLASGPTGVFLAGEAGVGKTRLAREALAAARRRGMVVRWATATMATRGIPLGLFTVFGASGGDLATATRRTFDLLSDGGSDGRPIVLGVDDAHLLDEVSALVLYQLASRGLVRLVVTVRNGTLVPETVTALWKEQYLERVEVVPLAEPTARDLLRTVLGGDVDSVSAQRIWALTRGNPLYLRLLVEGERAAGRLRATAGVWRWSGEPRLSRGLTELVEARMGELPEPLRDVIDLLALSEPLGVVPLVRLTSRAAVEQAEERGLLEISRDGQRLHARLAHPLYGEVRRASTGLLRARRLRGTLATTLGALGTRRADDVLRQAVLVMDSDLTPDTGLLLAAARAASVLGDVGLSERLARAAIAAGSGFEGRLLLAFALTWLNRGQEAEEQLRVSEPLARSIVEQSLVAIPRAGNLFWILRQPDEADEVLRRAEHALEALSVPAGASVAVDGTLSITDPDRAAQDGATVRAALAALRCTFDLWLGRPAEAVRAARAALEQTTLPDESVVLAGWGLSAGLGVLGRFDEARPEFPRLRGAVARIGDGPLLAMGLHDLSVLGLRLAGHLDEAQTLARTSYDELRQPFGNSHLMGITLLGHVAAARGYARTALRWLREAHAGLVDGGLGGWEIRALMSLTQSYAMLGAATEARVALHQLETGWHPGFALFEPDRALATAWVSAAEGAISEAIATLCRAAERNADNGEWGWEVLLRQTAARFGYRQGAARLAWLAQRVTGPRASQAAAHAAALAADDGAALLSVSSQLEDMGDLAAAADAAAQAALVHTRAGRRGQASVATARADRLARAGEGLLTPALAAALRPLPLTAREREIVSLATRGLSNLEISARLVISVRTVEGHILRAGQRLGVRGRTGLAAAVWGDTPAFEDE</sequence>
<evidence type="ECO:0000259" key="4">
    <source>
        <dbReference type="PROSITE" id="PS50043"/>
    </source>
</evidence>
<evidence type="ECO:0000256" key="2">
    <source>
        <dbReference type="ARBA" id="ARBA00023125"/>
    </source>
</evidence>
<dbReference type="Proteomes" id="UP000032545">
    <property type="component" value="Unassembled WGS sequence"/>
</dbReference>
<keyword evidence="6" id="KW-1185">Reference proteome</keyword>
<dbReference type="GO" id="GO:0003677">
    <property type="term" value="F:DNA binding"/>
    <property type="evidence" value="ECO:0007669"/>
    <property type="project" value="UniProtKB-KW"/>
</dbReference>
<evidence type="ECO:0000256" key="3">
    <source>
        <dbReference type="ARBA" id="ARBA00023163"/>
    </source>
</evidence>
<gene>
    <name evidence="5" type="ORF">FF36_02521</name>
</gene>
<dbReference type="SUPFAM" id="SSF52540">
    <property type="entry name" value="P-loop containing nucleoside triphosphate hydrolases"/>
    <property type="match status" value="1"/>
</dbReference>
<dbReference type="CDD" id="cd06170">
    <property type="entry name" value="LuxR_C_like"/>
    <property type="match status" value="1"/>
</dbReference>
<dbReference type="AlphaFoldDB" id="A0A0D8BFM4"/>
<dbReference type="SUPFAM" id="SSF46894">
    <property type="entry name" value="C-terminal effector domain of the bipartite response regulators"/>
    <property type="match status" value="1"/>
</dbReference>
<reference evidence="6" key="1">
    <citation type="submission" date="2015-02" db="EMBL/GenBank/DDBJ databases">
        <title>Draft Genome of Frankia sp. CpI1-S.</title>
        <authorList>
            <person name="Oshone R.T."/>
            <person name="Ngom M."/>
            <person name="Ghodhbane-Gtari F."/>
            <person name="Gtari M."/>
            <person name="Morris K."/>
            <person name="Thomas K."/>
            <person name="Sen A."/>
            <person name="Tisa L.S."/>
        </authorList>
    </citation>
    <scope>NUCLEOTIDE SEQUENCE [LARGE SCALE GENOMIC DNA]</scope>
    <source>
        <strain evidence="6">CpI1-S</strain>
    </source>
</reference>
<dbReference type="PANTHER" id="PTHR44688">
    <property type="entry name" value="DNA-BINDING TRANSCRIPTIONAL ACTIVATOR DEVR_DOSR"/>
    <property type="match status" value="1"/>
</dbReference>
<dbReference type="EMBL" id="JYFN01000016">
    <property type="protein sequence ID" value="KJE23093.1"/>
    <property type="molecule type" value="Genomic_DNA"/>
</dbReference>
<dbReference type="Gene3D" id="1.10.10.10">
    <property type="entry name" value="Winged helix-like DNA-binding domain superfamily/Winged helix DNA-binding domain"/>
    <property type="match status" value="1"/>
</dbReference>
<dbReference type="InterPro" id="IPR036388">
    <property type="entry name" value="WH-like_DNA-bd_sf"/>
</dbReference>
<dbReference type="InterPro" id="IPR016032">
    <property type="entry name" value="Sig_transdc_resp-reg_C-effctor"/>
</dbReference>
<evidence type="ECO:0000313" key="6">
    <source>
        <dbReference type="Proteomes" id="UP000032545"/>
    </source>
</evidence>
<dbReference type="OrthoDB" id="3197423at2"/>
<dbReference type="InterPro" id="IPR027417">
    <property type="entry name" value="P-loop_NTPase"/>
</dbReference>
<dbReference type="InterPro" id="IPR041664">
    <property type="entry name" value="AAA_16"/>
</dbReference>
<dbReference type="Gene3D" id="3.40.50.300">
    <property type="entry name" value="P-loop containing nucleotide triphosphate hydrolases"/>
    <property type="match status" value="1"/>
</dbReference>
<dbReference type="PANTHER" id="PTHR44688:SF16">
    <property type="entry name" value="DNA-BINDING TRANSCRIPTIONAL ACTIVATOR DEVR_DOSR"/>
    <property type="match status" value="1"/>
</dbReference>
<dbReference type="SMART" id="SM00421">
    <property type="entry name" value="HTH_LUXR"/>
    <property type="match status" value="1"/>
</dbReference>
<organism evidence="5 6">
    <name type="scientific">Frankia torreyi</name>
    <dbReference type="NCBI Taxonomy" id="1856"/>
    <lineage>
        <taxon>Bacteria</taxon>
        <taxon>Bacillati</taxon>
        <taxon>Actinomycetota</taxon>
        <taxon>Actinomycetes</taxon>
        <taxon>Frankiales</taxon>
        <taxon>Frankiaceae</taxon>
        <taxon>Frankia</taxon>
    </lineage>
</organism>
<keyword evidence="1" id="KW-0805">Transcription regulation</keyword>
<feature type="domain" description="HTH luxR-type" evidence="4">
    <location>
        <begin position="834"/>
        <end position="899"/>
    </location>
</feature>
<dbReference type="Pfam" id="PF00196">
    <property type="entry name" value="GerE"/>
    <property type="match status" value="1"/>
</dbReference>
<protein>
    <submittedName>
        <fullName evidence="5">ATP-dependent transcriptional regulator</fullName>
    </submittedName>
</protein>
<dbReference type="PRINTS" id="PR00038">
    <property type="entry name" value="HTHLUXR"/>
</dbReference>
<comment type="caution">
    <text evidence="5">The sequence shown here is derived from an EMBL/GenBank/DDBJ whole genome shotgun (WGS) entry which is preliminary data.</text>
</comment>
<proteinExistence type="predicted"/>
<name>A0A0D8BFM4_9ACTN</name>